<dbReference type="AlphaFoldDB" id="A0A9W4XGM9"/>
<dbReference type="InterPro" id="IPR039146">
    <property type="entry name" value="GPANK1"/>
</dbReference>
<feature type="compositionally biased region" description="Acidic residues" evidence="1">
    <location>
        <begin position="12"/>
        <end position="21"/>
    </location>
</feature>
<reference evidence="3" key="1">
    <citation type="submission" date="2023-01" db="EMBL/GenBank/DDBJ databases">
        <authorList>
            <person name="Van Ghelder C."/>
            <person name="Rancurel C."/>
        </authorList>
    </citation>
    <scope>NUCLEOTIDE SEQUENCE</scope>
    <source>
        <strain evidence="3">CNCM I-4278</strain>
    </source>
</reference>
<keyword evidence="4" id="KW-1185">Reference proteome</keyword>
<organism evidence="3 4">
    <name type="scientific">Periconia digitata</name>
    <dbReference type="NCBI Taxonomy" id="1303443"/>
    <lineage>
        <taxon>Eukaryota</taxon>
        <taxon>Fungi</taxon>
        <taxon>Dikarya</taxon>
        <taxon>Ascomycota</taxon>
        <taxon>Pezizomycotina</taxon>
        <taxon>Dothideomycetes</taxon>
        <taxon>Pleosporomycetidae</taxon>
        <taxon>Pleosporales</taxon>
        <taxon>Massarineae</taxon>
        <taxon>Periconiaceae</taxon>
        <taxon>Periconia</taxon>
    </lineage>
</organism>
<dbReference type="PANTHER" id="PTHR20923:SF1">
    <property type="entry name" value="G PATCH DOMAIN AND ANKYRIN REPEAT-CONTAINING PROTEIN 1"/>
    <property type="match status" value="1"/>
</dbReference>
<accession>A0A9W4XGM9</accession>
<evidence type="ECO:0000313" key="4">
    <source>
        <dbReference type="Proteomes" id="UP001152607"/>
    </source>
</evidence>
<evidence type="ECO:0000259" key="2">
    <source>
        <dbReference type="Pfam" id="PF01585"/>
    </source>
</evidence>
<comment type="caution">
    <text evidence="3">The sequence shown here is derived from an EMBL/GenBank/DDBJ whole genome shotgun (WGS) entry which is preliminary data.</text>
</comment>
<dbReference type="InterPro" id="IPR000467">
    <property type="entry name" value="G_patch_dom"/>
</dbReference>
<protein>
    <recommendedName>
        <fullName evidence="2">G-patch domain-containing protein</fullName>
    </recommendedName>
</protein>
<feature type="domain" description="G-patch" evidence="2">
    <location>
        <begin position="126"/>
        <end position="169"/>
    </location>
</feature>
<dbReference type="OrthoDB" id="20282at2759"/>
<gene>
    <name evidence="3" type="ORF">PDIGIT_LOCUS858</name>
</gene>
<dbReference type="Pfam" id="PF01585">
    <property type="entry name" value="G-patch"/>
    <property type="match status" value="1"/>
</dbReference>
<dbReference type="EMBL" id="CAOQHR010000001">
    <property type="protein sequence ID" value="CAI6248172.1"/>
    <property type="molecule type" value="Genomic_DNA"/>
</dbReference>
<dbReference type="PANTHER" id="PTHR20923">
    <property type="entry name" value="BAT4 PROTEIN-RELATED"/>
    <property type="match status" value="1"/>
</dbReference>
<evidence type="ECO:0000313" key="3">
    <source>
        <dbReference type="EMBL" id="CAI6248172.1"/>
    </source>
</evidence>
<proteinExistence type="predicted"/>
<feature type="region of interest" description="Disordered" evidence="1">
    <location>
        <begin position="1"/>
        <end position="30"/>
    </location>
</feature>
<sequence>MDPTEQNPEDNRDPEDAEFNDADISTAPFAELPTFGRGLWKRPIKFISPAPISPTPVAPKTSSLADAYRAIVFPSGRPEPKSDAYPLCGVCGGPVTESSDRAHFLSHKHQAALPLAPIPSGIDRTRMGLKYLEKYGFDVDSRVGLGASGQGRLFPIVPKEKRDKLGLGVNKRLQVEKRRRDTASPTNDKLDAGKMRKLAVKEKQKHERLQRMFYGDDKVERYLSGRPDVDHGLK</sequence>
<dbReference type="GO" id="GO:0003676">
    <property type="term" value="F:nucleic acid binding"/>
    <property type="evidence" value="ECO:0007669"/>
    <property type="project" value="InterPro"/>
</dbReference>
<evidence type="ECO:0000256" key="1">
    <source>
        <dbReference type="SAM" id="MobiDB-lite"/>
    </source>
</evidence>
<dbReference type="Proteomes" id="UP001152607">
    <property type="component" value="Unassembled WGS sequence"/>
</dbReference>
<name>A0A9W4XGM9_9PLEO</name>